<dbReference type="InterPro" id="IPR000873">
    <property type="entry name" value="AMP-dep_synth/lig_dom"/>
</dbReference>
<dbReference type="Pfam" id="PF00501">
    <property type="entry name" value="AMP-binding"/>
    <property type="match status" value="1"/>
</dbReference>
<feature type="domain" description="AMP-dependent synthetase/ligase" evidence="1">
    <location>
        <begin position="36"/>
        <end position="410"/>
    </location>
</feature>
<dbReference type="SUPFAM" id="SSF56801">
    <property type="entry name" value="Acetyl-CoA synthetase-like"/>
    <property type="match status" value="1"/>
</dbReference>
<gene>
    <name evidence="3" type="ORF">K503DRAFT_725567</name>
</gene>
<dbReference type="GO" id="GO:0016405">
    <property type="term" value="F:CoA-ligase activity"/>
    <property type="evidence" value="ECO:0007669"/>
    <property type="project" value="TreeGrafter"/>
</dbReference>
<dbReference type="InterPro" id="IPR025110">
    <property type="entry name" value="AMP-bd_C"/>
</dbReference>
<dbReference type="Gene3D" id="3.30.300.30">
    <property type="match status" value="1"/>
</dbReference>
<dbReference type="InParanoid" id="A0A1B7MM46"/>
<dbReference type="InterPro" id="IPR042099">
    <property type="entry name" value="ANL_N_sf"/>
</dbReference>
<evidence type="ECO:0000313" key="4">
    <source>
        <dbReference type="Proteomes" id="UP000092154"/>
    </source>
</evidence>
<keyword evidence="3" id="KW-0436">Ligase</keyword>
<dbReference type="Gene3D" id="3.40.50.12780">
    <property type="entry name" value="N-terminal domain of ligase-like"/>
    <property type="match status" value="1"/>
</dbReference>
<proteinExistence type="predicted"/>
<dbReference type="InterPro" id="IPR045851">
    <property type="entry name" value="AMP-bd_C_sf"/>
</dbReference>
<dbReference type="EMBL" id="KV448730">
    <property type="protein sequence ID" value="OAX33662.1"/>
    <property type="molecule type" value="Genomic_DNA"/>
</dbReference>
<dbReference type="PANTHER" id="PTHR24096:SF422">
    <property type="entry name" value="BCDNA.GH02901"/>
    <property type="match status" value="1"/>
</dbReference>
<dbReference type="PROSITE" id="PS00455">
    <property type="entry name" value="AMP_BINDING"/>
    <property type="match status" value="1"/>
</dbReference>
<feature type="domain" description="AMP-binding enzyme C-terminal" evidence="2">
    <location>
        <begin position="460"/>
        <end position="547"/>
    </location>
</feature>
<name>A0A1B7MM46_9AGAM</name>
<dbReference type="AlphaFoldDB" id="A0A1B7MM46"/>
<dbReference type="STRING" id="1314800.A0A1B7MM46"/>
<dbReference type="CDD" id="cd05911">
    <property type="entry name" value="Firefly_Luc_like"/>
    <property type="match status" value="1"/>
</dbReference>
<organism evidence="3 4">
    <name type="scientific">Rhizopogon vinicolor AM-OR11-026</name>
    <dbReference type="NCBI Taxonomy" id="1314800"/>
    <lineage>
        <taxon>Eukaryota</taxon>
        <taxon>Fungi</taxon>
        <taxon>Dikarya</taxon>
        <taxon>Basidiomycota</taxon>
        <taxon>Agaricomycotina</taxon>
        <taxon>Agaricomycetes</taxon>
        <taxon>Agaricomycetidae</taxon>
        <taxon>Boletales</taxon>
        <taxon>Suillineae</taxon>
        <taxon>Rhizopogonaceae</taxon>
        <taxon>Rhizopogon</taxon>
    </lineage>
</organism>
<accession>A0A1B7MM46</accession>
<dbReference type="OrthoDB" id="6509636at2759"/>
<reference evidence="3 4" key="1">
    <citation type="submission" date="2016-06" db="EMBL/GenBank/DDBJ databases">
        <title>Comparative genomics of the ectomycorrhizal sister species Rhizopogon vinicolor and Rhizopogon vesiculosus (Basidiomycota: Boletales) reveals a divergence of the mating type B locus.</title>
        <authorList>
            <consortium name="DOE Joint Genome Institute"/>
            <person name="Mujic A.B."/>
            <person name="Kuo A."/>
            <person name="Tritt A."/>
            <person name="Lipzen A."/>
            <person name="Chen C."/>
            <person name="Johnson J."/>
            <person name="Sharma A."/>
            <person name="Barry K."/>
            <person name="Grigoriev I.V."/>
            <person name="Spatafora J.W."/>
        </authorList>
    </citation>
    <scope>NUCLEOTIDE SEQUENCE [LARGE SCALE GENOMIC DNA]</scope>
    <source>
        <strain evidence="3 4">AM-OR11-026</strain>
    </source>
</reference>
<sequence length="570" mass="62677">MPEIYGIPLDTAIPDDLTIPQFFLDSHHPRRPVRTDAPWLIEDETGRHIGFEEIRARTFGFANGLSLRYGIKEEEVVLIFSPNHVDYAPAIWATHRLGGIVSTANPSYTVGELLYQIQVVKATLIIAHSSSLQTALDAALAAGIPSDRVIAFGESSCQPTVESIIQFGLRNELAFVERRLKKGEAKTKVALLCFSSGTTGKPKAVTIAHYAPIVNIIQMAQQIKVNENYAPWKEQRFRLGDIAAGVLPFYHIYALVVCIHLMTFCGMPLVVIPKFNFTDFLKSIERYRVTHLILVPPQIVLLCKHPAVKDYDLSGIRYLISGAAPLSAELVHQLTKVMPNAQIGQGYGLTESCTSISLYPTSQKIGVPGSAGQLNPGVVARVVKSDGSLAGYNEPGELRVKSPSLALGYWDNEPATRETFVNGWLCTGDEVIIREDNEIFIVDRLKEIMKVRGFQVAPAELEGCILDHPDVADTCVVPVPDDYSGEVPLAFVVLHVSAATRVEKDPREADKVKASIMKHVTDNKIAYKCLAGGVEFIDVIPKNPSGKLLRRLLRDRARQLKAPGALKAKM</sequence>
<dbReference type="Proteomes" id="UP000092154">
    <property type="component" value="Unassembled WGS sequence"/>
</dbReference>
<protein>
    <submittedName>
        <fullName evidence="3">Phenylacetyl-CoA ligase</fullName>
    </submittedName>
</protein>
<dbReference type="InterPro" id="IPR020845">
    <property type="entry name" value="AMP-binding_CS"/>
</dbReference>
<evidence type="ECO:0000259" key="1">
    <source>
        <dbReference type="Pfam" id="PF00501"/>
    </source>
</evidence>
<evidence type="ECO:0000313" key="3">
    <source>
        <dbReference type="EMBL" id="OAX33662.1"/>
    </source>
</evidence>
<dbReference type="PANTHER" id="PTHR24096">
    <property type="entry name" value="LONG-CHAIN-FATTY-ACID--COA LIGASE"/>
    <property type="match status" value="1"/>
</dbReference>
<dbReference type="Pfam" id="PF13193">
    <property type="entry name" value="AMP-binding_C"/>
    <property type="match status" value="1"/>
</dbReference>
<evidence type="ECO:0000259" key="2">
    <source>
        <dbReference type="Pfam" id="PF13193"/>
    </source>
</evidence>
<keyword evidence="4" id="KW-1185">Reference proteome</keyword>